<dbReference type="EC" id="2.7.7.65" evidence="1"/>
<feature type="transmembrane region" description="Helical" evidence="3">
    <location>
        <begin position="12"/>
        <end position="32"/>
    </location>
</feature>
<name>A0A1Y0ICH1_9GAMM</name>
<gene>
    <name evidence="5" type="ORF">OLMES_4144</name>
</gene>
<feature type="transmembrane region" description="Helical" evidence="3">
    <location>
        <begin position="69"/>
        <end position="85"/>
    </location>
</feature>
<dbReference type="InterPro" id="IPR029787">
    <property type="entry name" value="Nucleotide_cyclase"/>
</dbReference>
<proteinExistence type="predicted"/>
<dbReference type="GO" id="GO:0043709">
    <property type="term" value="P:cell adhesion involved in single-species biofilm formation"/>
    <property type="evidence" value="ECO:0007669"/>
    <property type="project" value="TreeGrafter"/>
</dbReference>
<keyword evidence="3" id="KW-1133">Transmembrane helix</keyword>
<evidence type="ECO:0000256" key="3">
    <source>
        <dbReference type="SAM" id="Phobius"/>
    </source>
</evidence>
<dbReference type="SMART" id="SM00267">
    <property type="entry name" value="GGDEF"/>
    <property type="match status" value="1"/>
</dbReference>
<dbReference type="GO" id="GO:0052621">
    <property type="term" value="F:diguanylate cyclase activity"/>
    <property type="evidence" value="ECO:0007669"/>
    <property type="project" value="UniProtKB-EC"/>
</dbReference>
<dbReference type="PANTHER" id="PTHR45138">
    <property type="entry name" value="REGULATORY COMPONENTS OF SENSORY TRANSDUCTION SYSTEM"/>
    <property type="match status" value="1"/>
</dbReference>
<dbReference type="NCBIfam" id="TIGR00254">
    <property type="entry name" value="GGDEF"/>
    <property type="match status" value="1"/>
</dbReference>
<dbReference type="KEGG" id="ome:OLMES_4144"/>
<dbReference type="CDD" id="cd01949">
    <property type="entry name" value="GGDEF"/>
    <property type="match status" value="1"/>
</dbReference>
<dbReference type="RefSeq" id="WP_087462967.1">
    <property type="nucleotide sequence ID" value="NZ_CP021425.1"/>
</dbReference>
<dbReference type="InterPro" id="IPR000160">
    <property type="entry name" value="GGDEF_dom"/>
</dbReference>
<feature type="transmembrane region" description="Helical" evidence="3">
    <location>
        <begin position="135"/>
        <end position="154"/>
    </location>
</feature>
<feature type="transmembrane region" description="Helical" evidence="3">
    <location>
        <begin position="105"/>
        <end position="128"/>
    </location>
</feature>
<comment type="catalytic activity">
    <reaction evidence="2">
        <text>2 GTP = 3',3'-c-di-GMP + 2 diphosphate</text>
        <dbReference type="Rhea" id="RHEA:24898"/>
        <dbReference type="ChEBI" id="CHEBI:33019"/>
        <dbReference type="ChEBI" id="CHEBI:37565"/>
        <dbReference type="ChEBI" id="CHEBI:58805"/>
        <dbReference type="EC" id="2.7.7.65"/>
    </reaction>
</comment>
<evidence type="ECO:0000256" key="1">
    <source>
        <dbReference type="ARBA" id="ARBA00012528"/>
    </source>
</evidence>
<dbReference type="InterPro" id="IPR043128">
    <property type="entry name" value="Rev_trsase/Diguanyl_cyclase"/>
</dbReference>
<dbReference type="Pfam" id="PF00990">
    <property type="entry name" value="GGDEF"/>
    <property type="match status" value="1"/>
</dbReference>
<dbReference type="OrthoDB" id="6359365at2"/>
<dbReference type="Gene3D" id="3.30.70.270">
    <property type="match status" value="1"/>
</dbReference>
<evidence type="ECO:0000313" key="5">
    <source>
        <dbReference type="EMBL" id="ARU58161.1"/>
    </source>
</evidence>
<reference evidence="5 6" key="1">
    <citation type="submission" date="2017-05" db="EMBL/GenBank/DDBJ databases">
        <title>Genomic insights into alkan degradation activity of Oleiphilus messinensis.</title>
        <authorList>
            <person name="Kozyavkin S.A."/>
            <person name="Slesarev A.I."/>
            <person name="Golyshin P.N."/>
            <person name="Korzhenkov A."/>
            <person name="Golyshina O.N."/>
            <person name="Toshchakov S.V."/>
        </authorList>
    </citation>
    <scope>NUCLEOTIDE SEQUENCE [LARGE SCALE GENOMIC DNA]</scope>
    <source>
        <strain evidence="5 6">ME102</strain>
    </source>
</reference>
<feature type="domain" description="GGDEF" evidence="4">
    <location>
        <begin position="196"/>
        <end position="326"/>
    </location>
</feature>
<dbReference type="GO" id="GO:0005886">
    <property type="term" value="C:plasma membrane"/>
    <property type="evidence" value="ECO:0007669"/>
    <property type="project" value="TreeGrafter"/>
</dbReference>
<dbReference type="AlphaFoldDB" id="A0A1Y0ICH1"/>
<dbReference type="GO" id="GO:1902201">
    <property type="term" value="P:negative regulation of bacterial-type flagellum-dependent cell motility"/>
    <property type="evidence" value="ECO:0007669"/>
    <property type="project" value="TreeGrafter"/>
</dbReference>
<evidence type="ECO:0000259" key="4">
    <source>
        <dbReference type="PROSITE" id="PS50887"/>
    </source>
</evidence>
<sequence length="327" mass="36862">MTEAQLRAQTRTGLYGAAAALMAILAFLNYRYGLFNLFYTSALFMPLFVFGAVFSIVQFKKQLEETGHEIILTIAVLMIAVRLSQGQPEVQHWLYPLSLLSFLVLSLKSAFLFNGITLVFISLLVIIVEDIFQGTLFFTSYILLAGLSGMFAYLHHHKTRSLVELSITDPMTGAYNIKHFEETLTTEVCRSETTRYPLSLISLEIDYFPQIKEVHGQAQANEVIKAISRSLNGMIRAGDSLYYDGNERFYFLLPFTPTEGLVVIAERVRRSIEEQTWPVVDSLTVSLGCTTLKTDHETAQLMIRHANEALQEAQRKGHNRVSLSAKS</sequence>
<keyword evidence="3" id="KW-0812">Transmembrane</keyword>
<keyword evidence="6" id="KW-1185">Reference proteome</keyword>
<dbReference type="SUPFAM" id="SSF55073">
    <property type="entry name" value="Nucleotide cyclase"/>
    <property type="match status" value="1"/>
</dbReference>
<evidence type="ECO:0000256" key="2">
    <source>
        <dbReference type="ARBA" id="ARBA00034247"/>
    </source>
</evidence>
<protein>
    <recommendedName>
        <fullName evidence="1">diguanylate cyclase</fullName>
        <ecNumber evidence="1">2.7.7.65</ecNumber>
    </recommendedName>
</protein>
<dbReference type="PROSITE" id="PS50887">
    <property type="entry name" value="GGDEF"/>
    <property type="match status" value="1"/>
</dbReference>
<keyword evidence="3" id="KW-0472">Membrane</keyword>
<feature type="transmembrane region" description="Helical" evidence="3">
    <location>
        <begin position="38"/>
        <end position="57"/>
    </location>
</feature>
<organism evidence="5 6">
    <name type="scientific">Oleiphilus messinensis</name>
    <dbReference type="NCBI Taxonomy" id="141451"/>
    <lineage>
        <taxon>Bacteria</taxon>
        <taxon>Pseudomonadati</taxon>
        <taxon>Pseudomonadota</taxon>
        <taxon>Gammaproteobacteria</taxon>
        <taxon>Oceanospirillales</taxon>
        <taxon>Oleiphilaceae</taxon>
        <taxon>Oleiphilus</taxon>
    </lineage>
</organism>
<dbReference type="Proteomes" id="UP000196027">
    <property type="component" value="Chromosome"/>
</dbReference>
<dbReference type="PANTHER" id="PTHR45138:SF9">
    <property type="entry name" value="DIGUANYLATE CYCLASE DGCM-RELATED"/>
    <property type="match status" value="1"/>
</dbReference>
<dbReference type="InterPro" id="IPR050469">
    <property type="entry name" value="Diguanylate_Cyclase"/>
</dbReference>
<evidence type="ECO:0000313" key="6">
    <source>
        <dbReference type="Proteomes" id="UP000196027"/>
    </source>
</evidence>
<dbReference type="EMBL" id="CP021425">
    <property type="protein sequence ID" value="ARU58161.1"/>
    <property type="molecule type" value="Genomic_DNA"/>
</dbReference>
<accession>A0A1Y0ICH1</accession>